<gene>
    <name evidence="1" type="ORF">EVAR_83761_1</name>
</gene>
<reference evidence="1 2" key="1">
    <citation type="journal article" date="2019" name="Commun. Biol.">
        <title>The bagworm genome reveals a unique fibroin gene that provides high tensile strength.</title>
        <authorList>
            <person name="Kono N."/>
            <person name="Nakamura H."/>
            <person name="Ohtoshi R."/>
            <person name="Tomita M."/>
            <person name="Numata K."/>
            <person name="Arakawa K."/>
        </authorList>
    </citation>
    <scope>NUCLEOTIDE SEQUENCE [LARGE SCALE GENOMIC DNA]</scope>
</reference>
<sequence>MDLSSEDFCGMIFYDFKCNLTSQQSLARLRTVFGDEASRKTIIYNRFSEFKCGRVNLSNEFREGRPSTAVNNKNIDTAPYDRNREACKLPRFSAPYVQNVRVCGARTVPEEPNANQPAHHDVAMRSKRVAADPYSSAPTRLPWLLKPPKGPHLHRTVLLVEREPTPQPLAAVRTSIVALEPLCDEQVSYHRCSALVPRTRSTPEWPSSAI</sequence>
<keyword evidence="2" id="KW-1185">Reference proteome</keyword>
<accession>A0A4C1WH20</accession>
<name>A0A4C1WH20_EUMVA</name>
<proteinExistence type="predicted"/>
<comment type="caution">
    <text evidence="1">The sequence shown here is derived from an EMBL/GenBank/DDBJ whole genome shotgun (WGS) entry which is preliminary data.</text>
</comment>
<organism evidence="1 2">
    <name type="scientific">Eumeta variegata</name>
    <name type="common">Bagworm moth</name>
    <name type="synonym">Eumeta japonica</name>
    <dbReference type="NCBI Taxonomy" id="151549"/>
    <lineage>
        <taxon>Eukaryota</taxon>
        <taxon>Metazoa</taxon>
        <taxon>Ecdysozoa</taxon>
        <taxon>Arthropoda</taxon>
        <taxon>Hexapoda</taxon>
        <taxon>Insecta</taxon>
        <taxon>Pterygota</taxon>
        <taxon>Neoptera</taxon>
        <taxon>Endopterygota</taxon>
        <taxon>Lepidoptera</taxon>
        <taxon>Glossata</taxon>
        <taxon>Ditrysia</taxon>
        <taxon>Tineoidea</taxon>
        <taxon>Psychidae</taxon>
        <taxon>Oiketicinae</taxon>
        <taxon>Eumeta</taxon>
    </lineage>
</organism>
<dbReference type="OrthoDB" id="10017160at2759"/>
<protein>
    <recommendedName>
        <fullName evidence="3">Mos1 transposase HTH domain-containing protein</fullName>
    </recommendedName>
</protein>
<evidence type="ECO:0008006" key="3">
    <source>
        <dbReference type="Google" id="ProtNLM"/>
    </source>
</evidence>
<evidence type="ECO:0000313" key="1">
    <source>
        <dbReference type="EMBL" id="GBP49812.1"/>
    </source>
</evidence>
<dbReference type="AlphaFoldDB" id="A0A4C1WH20"/>
<evidence type="ECO:0000313" key="2">
    <source>
        <dbReference type="Proteomes" id="UP000299102"/>
    </source>
</evidence>
<dbReference type="Proteomes" id="UP000299102">
    <property type="component" value="Unassembled WGS sequence"/>
</dbReference>
<dbReference type="EMBL" id="BGZK01000553">
    <property type="protein sequence ID" value="GBP49812.1"/>
    <property type="molecule type" value="Genomic_DNA"/>
</dbReference>